<feature type="transmembrane region" description="Helical" evidence="13">
    <location>
        <begin position="20"/>
        <end position="39"/>
    </location>
</feature>
<feature type="transmembrane region" description="Helical" evidence="13">
    <location>
        <begin position="298"/>
        <end position="318"/>
    </location>
</feature>
<evidence type="ECO:0000256" key="1">
    <source>
        <dbReference type="ARBA" id="ARBA00003408"/>
    </source>
</evidence>
<feature type="transmembrane region" description="Helical" evidence="13">
    <location>
        <begin position="142"/>
        <end position="161"/>
    </location>
</feature>
<evidence type="ECO:0000256" key="3">
    <source>
        <dbReference type="ARBA" id="ARBA00010199"/>
    </source>
</evidence>
<evidence type="ECO:0000256" key="5">
    <source>
        <dbReference type="ARBA" id="ARBA00022448"/>
    </source>
</evidence>
<evidence type="ECO:0000256" key="11">
    <source>
        <dbReference type="ARBA" id="ARBA00023136"/>
    </source>
</evidence>
<dbReference type="AlphaFoldDB" id="A0A1H7KB51"/>
<dbReference type="PANTHER" id="PTHR43298:SF2">
    <property type="entry name" value="FMN_FAD EXPORTER YEEO-RELATED"/>
    <property type="match status" value="1"/>
</dbReference>
<keyword evidence="8 13" id="KW-0812">Transmembrane</keyword>
<evidence type="ECO:0000313" key="15">
    <source>
        <dbReference type="Proteomes" id="UP000182321"/>
    </source>
</evidence>
<feature type="transmembrane region" description="Helical" evidence="13">
    <location>
        <begin position="173"/>
        <end position="195"/>
    </location>
</feature>
<accession>A0A1H7KB51</accession>
<dbReference type="PANTHER" id="PTHR43298">
    <property type="entry name" value="MULTIDRUG RESISTANCE PROTEIN NORM-RELATED"/>
    <property type="match status" value="1"/>
</dbReference>
<dbReference type="Proteomes" id="UP000182321">
    <property type="component" value="Unassembled WGS sequence"/>
</dbReference>
<keyword evidence="6" id="KW-0050">Antiport</keyword>
<comment type="subcellular location">
    <subcellularLocation>
        <location evidence="2">Cell membrane</location>
        <topology evidence="2">Multi-pass membrane protein</topology>
    </subcellularLocation>
</comment>
<evidence type="ECO:0000256" key="2">
    <source>
        <dbReference type="ARBA" id="ARBA00004651"/>
    </source>
</evidence>
<evidence type="ECO:0000256" key="10">
    <source>
        <dbReference type="ARBA" id="ARBA00023065"/>
    </source>
</evidence>
<dbReference type="InterPro" id="IPR048279">
    <property type="entry name" value="MdtK-like"/>
</dbReference>
<dbReference type="NCBIfam" id="TIGR00797">
    <property type="entry name" value="matE"/>
    <property type="match status" value="1"/>
</dbReference>
<feature type="transmembrane region" description="Helical" evidence="13">
    <location>
        <begin position="333"/>
        <end position="356"/>
    </location>
</feature>
<dbReference type="EMBL" id="FNZX01000012">
    <property type="protein sequence ID" value="SEK84058.1"/>
    <property type="molecule type" value="Genomic_DNA"/>
</dbReference>
<comment type="function">
    <text evidence="1">Multidrug efflux pump.</text>
</comment>
<reference evidence="15" key="1">
    <citation type="submission" date="2016-10" db="EMBL/GenBank/DDBJ databases">
        <authorList>
            <person name="Varghese N."/>
        </authorList>
    </citation>
    <scope>NUCLEOTIDE SEQUENCE [LARGE SCALE GENOMIC DNA]</scope>
    <source>
        <strain evidence="15">ACV-9</strain>
    </source>
</reference>
<keyword evidence="11 13" id="KW-0472">Membrane</keyword>
<comment type="similarity">
    <text evidence="3">Belongs to the multi antimicrobial extrusion (MATE) (TC 2.A.66.1) family.</text>
</comment>
<evidence type="ECO:0000313" key="14">
    <source>
        <dbReference type="EMBL" id="SEK84058.1"/>
    </source>
</evidence>
<dbReference type="GO" id="GO:0006811">
    <property type="term" value="P:monoatomic ion transport"/>
    <property type="evidence" value="ECO:0007669"/>
    <property type="project" value="UniProtKB-KW"/>
</dbReference>
<evidence type="ECO:0000256" key="9">
    <source>
        <dbReference type="ARBA" id="ARBA00022989"/>
    </source>
</evidence>
<keyword evidence="15" id="KW-1185">Reference proteome</keyword>
<evidence type="ECO:0000256" key="6">
    <source>
        <dbReference type="ARBA" id="ARBA00022449"/>
    </source>
</evidence>
<dbReference type="InterPro" id="IPR050222">
    <property type="entry name" value="MATE_MdtK"/>
</dbReference>
<dbReference type="InterPro" id="IPR002528">
    <property type="entry name" value="MATE_fam"/>
</dbReference>
<protein>
    <recommendedName>
        <fullName evidence="4">Probable multidrug resistance protein NorM</fullName>
    </recommendedName>
    <alternativeName>
        <fullName evidence="12">Multidrug-efflux transporter</fullName>
    </alternativeName>
</protein>
<dbReference type="RefSeq" id="WP_074791467.1">
    <property type="nucleotide sequence ID" value="NZ_FNZX01000012.1"/>
</dbReference>
<feature type="transmembrane region" description="Helical" evidence="13">
    <location>
        <begin position="413"/>
        <end position="436"/>
    </location>
</feature>
<sequence>MLARLKKKYIGDKAFYRRYIFLATPMIIQNAITNFVSFLDNIMVGQLGQEAISAVATVNQLNFVFSLAVFGAASAGSIYGAQYFGKGDHKGHMYTFRFKLYTTLLVTILGILMFKAWGSQLISLFLTESEGASPELALSLGLKYLSIILVGLIPFAVNQAYATNIKETGQTVVPMVAGMVAVATNAILDYCLIFGFGPFPQLGVEGAAIATVIARYIEAAIVIIWAHTHADKNKYLAGAYLGFGIPRKIFNQILIKGAPLMLNEVLWAAGVSAVTQSYSIRGMNVLTALSISNTVGNLFNIVFIQLGACISIIVGQYLGAGELEEAKDADNKMIAFSVFCCTIMAVIMFAFGGLFPHIYNVTPEIRALATKFIAVAALWMPFCSFSHCSYFTLRSGGKTLVTFLFDSVFTWVVMAPLAFVLAHFTGLGIVWVYFFVQGTEIIKNIMGYFMVKSDVWLQQIV</sequence>
<gene>
    <name evidence="14" type="ORF">SAMN02910377_01970</name>
</gene>
<keyword evidence="7" id="KW-1003">Cell membrane</keyword>
<dbReference type="GO" id="GO:0042910">
    <property type="term" value="F:xenobiotic transmembrane transporter activity"/>
    <property type="evidence" value="ECO:0007669"/>
    <property type="project" value="InterPro"/>
</dbReference>
<proteinExistence type="inferred from homology"/>
<keyword evidence="10" id="KW-0406">Ion transport</keyword>
<keyword evidence="9 13" id="KW-1133">Transmembrane helix</keyword>
<dbReference type="GO" id="GO:0005886">
    <property type="term" value="C:plasma membrane"/>
    <property type="evidence" value="ECO:0007669"/>
    <property type="project" value="UniProtKB-SubCell"/>
</dbReference>
<keyword evidence="5" id="KW-0813">Transport</keyword>
<evidence type="ECO:0000256" key="12">
    <source>
        <dbReference type="ARBA" id="ARBA00031636"/>
    </source>
</evidence>
<evidence type="ECO:0000256" key="8">
    <source>
        <dbReference type="ARBA" id="ARBA00022692"/>
    </source>
</evidence>
<organism evidence="14 15">
    <name type="scientific">Pseudobutyrivibrio ruminis</name>
    <dbReference type="NCBI Taxonomy" id="46206"/>
    <lineage>
        <taxon>Bacteria</taxon>
        <taxon>Bacillati</taxon>
        <taxon>Bacillota</taxon>
        <taxon>Clostridia</taxon>
        <taxon>Lachnospirales</taxon>
        <taxon>Lachnospiraceae</taxon>
        <taxon>Pseudobutyrivibrio</taxon>
    </lineage>
</organism>
<feature type="transmembrane region" description="Helical" evidence="13">
    <location>
        <begin position="207"/>
        <end position="226"/>
    </location>
</feature>
<evidence type="ECO:0000256" key="13">
    <source>
        <dbReference type="SAM" id="Phobius"/>
    </source>
</evidence>
<feature type="transmembrane region" description="Helical" evidence="13">
    <location>
        <begin position="368"/>
        <end position="393"/>
    </location>
</feature>
<evidence type="ECO:0000256" key="4">
    <source>
        <dbReference type="ARBA" id="ARBA00020268"/>
    </source>
</evidence>
<feature type="transmembrane region" description="Helical" evidence="13">
    <location>
        <begin position="100"/>
        <end position="122"/>
    </location>
</feature>
<dbReference type="GO" id="GO:0015297">
    <property type="term" value="F:antiporter activity"/>
    <property type="evidence" value="ECO:0007669"/>
    <property type="project" value="UniProtKB-KW"/>
</dbReference>
<dbReference type="Pfam" id="PF01554">
    <property type="entry name" value="MatE"/>
    <property type="match status" value="2"/>
</dbReference>
<dbReference type="PIRSF" id="PIRSF006603">
    <property type="entry name" value="DinF"/>
    <property type="match status" value="1"/>
</dbReference>
<evidence type="ECO:0000256" key="7">
    <source>
        <dbReference type="ARBA" id="ARBA00022475"/>
    </source>
</evidence>
<name>A0A1H7KB51_9FIRM</name>
<feature type="transmembrane region" description="Helical" evidence="13">
    <location>
        <begin position="59"/>
        <end position="79"/>
    </location>
</feature>